<feature type="signal peptide" evidence="1">
    <location>
        <begin position="1"/>
        <end position="31"/>
    </location>
</feature>
<evidence type="ECO:0000256" key="1">
    <source>
        <dbReference type="SAM" id="SignalP"/>
    </source>
</evidence>
<evidence type="ECO:0000313" key="2">
    <source>
        <dbReference type="EMBL" id="KAG9468154.1"/>
    </source>
</evidence>
<evidence type="ECO:0000313" key="3">
    <source>
        <dbReference type="Proteomes" id="UP000770717"/>
    </source>
</evidence>
<feature type="chain" id="PRO_5035258611" evidence="1">
    <location>
        <begin position="32"/>
        <end position="92"/>
    </location>
</feature>
<dbReference type="Proteomes" id="UP000770717">
    <property type="component" value="Unassembled WGS sequence"/>
</dbReference>
<gene>
    <name evidence="2" type="ORF">GDO78_013645</name>
</gene>
<proteinExistence type="predicted"/>
<keyword evidence="3" id="KW-1185">Reference proteome</keyword>
<dbReference type="EMBL" id="WNTK01001027">
    <property type="protein sequence ID" value="KAG9468154.1"/>
    <property type="molecule type" value="Genomic_DNA"/>
</dbReference>
<protein>
    <submittedName>
        <fullName evidence="2">Uncharacterized protein</fullName>
    </submittedName>
</protein>
<organism evidence="2 3">
    <name type="scientific">Eleutherodactylus coqui</name>
    <name type="common">Puerto Rican coqui</name>
    <dbReference type="NCBI Taxonomy" id="57060"/>
    <lineage>
        <taxon>Eukaryota</taxon>
        <taxon>Metazoa</taxon>
        <taxon>Chordata</taxon>
        <taxon>Craniata</taxon>
        <taxon>Vertebrata</taxon>
        <taxon>Euteleostomi</taxon>
        <taxon>Amphibia</taxon>
        <taxon>Batrachia</taxon>
        <taxon>Anura</taxon>
        <taxon>Neobatrachia</taxon>
        <taxon>Hyloidea</taxon>
        <taxon>Eleutherodactylidae</taxon>
        <taxon>Eleutherodactylinae</taxon>
        <taxon>Eleutherodactylus</taxon>
        <taxon>Eleutherodactylus</taxon>
    </lineage>
</organism>
<name>A0A8J6JXZ9_ELECQ</name>
<reference evidence="2" key="1">
    <citation type="thesis" date="2020" institute="ProQuest LLC" country="789 East Eisenhower Parkway, Ann Arbor, MI, USA">
        <title>Comparative Genomics and Chromosome Evolution.</title>
        <authorList>
            <person name="Mudd A.B."/>
        </authorList>
    </citation>
    <scope>NUCLEOTIDE SEQUENCE</scope>
    <source>
        <strain evidence="2">HN-11 Male</strain>
        <tissue evidence="2">Kidney and liver</tissue>
    </source>
</reference>
<accession>A0A8J6JXZ9</accession>
<sequence>MQSIFHFFNNKILTIFLVNFVSRLQILVVSTANNMYDFPFIVEGQIRNYELQKLHNAECSVPEENFIFKNTDGSFRYIIRIVPPAGQGFAKA</sequence>
<dbReference type="AlphaFoldDB" id="A0A8J6JXZ9"/>
<keyword evidence="1" id="KW-0732">Signal</keyword>
<comment type="caution">
    <text evidence="2">The sequence shown here is derived from an EMBL/GenBank/DDBJ whole genome shotgun (WGS) entry which is preliminary data.</text>
</comment>